<organism evidence="2">
    <name type="scientific">Sesamum latifolium</name>
    <dbReference type="NCBI Taxonomy" id="2727402"/>
    <lineage>
        <taxon>Eukaryota</taxon>
        <taxon>Viridiplantae</taxon>
        <taxon>Streptophyta</taxon>
        <taxon>Embryophyta</taxon>
        <taxon>Tracheophyta</taxon>
        <taxon>Spermatophyta</taxon>
        <taxon>Magnoliopsida</taxon>
        <taxon>eudicotyledons</taxon>
        <taxon>Gunneridae</taxon>
        <taxon>Pentapetalae</taxon>
        <taxon>asterids</taxon>
        <taxon>lamiids</taxon>
        <taxon>Lamiales</taxon>
        <taxon>Pedaliaceae</taxon>
        <taxon>Sesamum</taxon>
    </lineage>
</organism>
<comment type="caution">
    <text evidence="2">The sequence shown here is derived from an EMBL/GenBank/DDBJ whole genome shotgun (WGS) entry which is preliminary data.</text>
</comment>
<reference evidence="2" key="1">
    <citation type="submission" date="2020-06" db="EMBL/GenBank/DDBJ databases">
        <authorList>
            <person name="Li T."/>
            <person name="Hu X."/>
            <person name="Zhang T."/>
            <person name="Song X."/>
            <person name="Zhang H."/>
            <person name="Dai N."/>
            <person name="Sheng W."/>
            <person name="Hou X."/>
            <person name="Wei L."/>
        </authorList>
    </citation>
    <scope>NUCLEOTIDE SEQUENCE</scope>
    <source>
        <strain evidence="2">KEN1</strain>
        <tissue evidence="2">Leaf</tissue>
    </source>
</reference>
<dbReference type="GO" id="GO:0003676">
    <property type="term" value="F:nucleic acid binding"/>
    <property type="evidence" value="ECO:0007669"/>
    <property type="project" value="InterPro"/>
</dbReference>
<dbReference type="AlphaFoldDB" id="A0AAW2XBC2"/>
<evidence type="ECO:0000313" key="2">
    <source>
        <dbReference type="EMBL" id="KAL0449430.1"/>
    </source>
</evidence>
<dbReference type="InterPro" id="IPR002156">
    <property type="entry name" value="RNaseH_domain"/>
</dbReference>
<name>A0AAW2XBC2_9LAMI</name>
<sequence length="74" mass="7941">MDCTNPGSIKITSNAAIFHSDGDFGVGVIARDSNGLCFAWSSVHLHRSVLPEVAEAWAARIAIQLAHRLVGRIL</sequence>
<evidence type="ECO:0000259" key="1">
    <source>
        <dbReference type="Pfam" id="PF13456"/>
    </source>
</evidence>
<dbReference type="EMBL" id="JACGWN010000005">
    <property type="protein sequence ID" value="KAL0449430.1"/>
    <property type="molecule type" value="Genomic_DNA"/>
</dbReference>
<reference evidence="2" key="2">
    <citation type="journal article" date="2024" name="Plant">
        <title>Genomic evolution and insights into agronomic trait innovations of Sesamum species.</title>
        <authorList>
            <person name="Miao H."/>
            <person name="Wang L."/>
            <person name="Qu L."/>
            <person name="Liu H."/>
            <person name="Sun Y."/>
            <person name="Le M."/>
            <person name="Wang Q."/>
            <person name="Wei S."/>
            <person name="Zheng Y."/>
            <person name="Lin W."/>
            <person name="Duan Y."/>
            <person name="Cao H."/>
            <person name="Xiong S."/>
            <person name="Wang X."/>
            <person name="Wei L."/>
            <person name="Li C."/>
            <person name="Ma Q."/>
            <person name="Ju M."/>
            <person name="Zhao R."/>
            <person name="Li G."/>
            <person name="Mu C."/>
            <person name="Tian Q."/>
            <person name="Mei H."/>
            <person name="Zhang T."/>
            <person name="Gao T."/>
            <person name="Zhang H."/>
        </authorList>
    </citation>
    <scope>NUCLEOTIDE SEQUENCE</scope>
    <source>
        <strain evidence="2">KEN1</strain>
    </source>
</reference>
<protein>
    <recommendedName>
        <fullName evidence="1">RNase H type-1 domain-containing protein</fullName>
    </recommendedName>
</protein>
<dbReference type="Pfam" id="PF13456">
    <property type="entry name" value="RVT_3"/>
    <property type="match status" value="1"/>
</dbReference>
<proteinExistence type="predicted"/>
<dbReference type="GO" id="GO:0004523">
    <property type="term" value="F:RNA-DNA hybrid ribonuclease activity"/>
    <property type="evidence" value="ECO:0007669"/>
    <property type="project" value="InterPro"/>
</dbReference>
<accession>A0AAW2XBC2</accession>
<feature type="domain" description="RNase H type-1" evidence="1">
    <location>
        <begin position="15"/>
        <end position="68"/>
    </location>
</feature>
<gene>
    <name evidence="2" type="ORF">Slati_1499400</name>
</gene>